<reference evidence="2" key="1">
    <citation type="submission" date="2021-02" db="EMBL/GenBank/DDBJ databases">
        <title>Comparative genomics reveals that relaxation of natural selection precedes convergent phenotypic evolution of cavefish.</title>
        <authorList>
            <person name="Peng Z."/>
        </authorList>
    </citation>
    <scope>NUCLEOTIDE SEQUENCE</scope>
    <source>
        <tissue evidence="2">Muscle</tissue>
    </source>
</reference>
<dbReference type="AlphaFoldDB" id="A0A9W7T920"/>
<comment type="caution">
    <text evidence="2">The sequence shown here is derived from an EMBL/GenBank/DDBJ whole genome shotgun (WGS) entry which is preliminary data.</text>
</comment>
<evidence type="ECO:0000313" key="3">
    <source>
        <dbReference type="Proteomes" id="UP001059041"/>
    </source>
</evidence>
<dbReference type="Proteomes" id="UP001059041">
    <property type="component" value="Linkage Group LG23"/>
</dbReference>
<organism evidence="2 3">
    <name type="scientific">Triplophysa rosa</name>
    <name type="common">Cave loach</name>
    <dbReference type="NCBI Taxonomy" id="992332"/>
    <lineage>
        <taxon>Eukaryota</taxon>
        <taxon>Metazoa</taxon>
        <taxon>Chordata</taxon>
        <taxon>Craniata</taxon>
        <taxon>Vertebrata</taxon>
        <taxon>Euteleostomi</taxon>
        <taxon>Actinopterygii</taxon>
        <taxon>Neopterygii</taxon>
        <taxon>Teleostei</taxon>
        <taxon>Ostariophysi</taxon>
        <taxon>Cypriniformes</taxon>
        <taxon>Nemacheilidae</taxon>
        <taxon>Triplophysa</taxon>
    </lineage>
</organism>
<feature type="compositionally biased region" description="Polar residues" evidence="1">
    <location>
        <begin position="81"/>
        <end position="97"/>
    </location>
</feature>
<feature type="region of interest" description="Disordered" evidence="1">
    <location>
        <begin position="75"/>
        <end position="114"/>
    </location>
</feature>
<accession>A0A9W7T920</accession>
<evidence type="ECO:0000313" key="2">
    <source>
        <dbReference type="EMBL" id="KAI7792890.1"/>
    </source>
</evidence>
<dbReference type="EMBL" id="JAFHDT010000023">
    <property type="protein sequence ID" value="KAI7792890.1"/>
    <property type="molecule type" value="Genomic_DNA"/>
</dbReference>
<protein>
    <submittedName>
        <fullName evidence="2">Uncharacterized protein</fullName>
    </submittedName>
</protein>
<name>A0A9W7T920_TRIRA</name>
<evidence type="ECO:0000256" key="1">
    <source>
        <dbReference type="SAM" id="MobiDB-lite"/>
    </source>
</evidence>
<keyword evidence="3" id="KW-1185">Reference proteome</keyword>
<sequence length="114" mass="12342">MGGHLQTFKRFTNFIHPVTIRLRRPPGKPRSTLCEVMHRIFGEDNAVISGVESSQDPAAMKLKILSQSYNEDAGDLLDPASLNTGSPYATTSTSSQVCPAVDDSPAEDPLPDDL</sequence>
<gene>
    <name evidence="2" type="ORF">IRJ41_020799</name>
</gene>
<proteinExistence type="predicted"/>
<feature type="compositionally biased region" description="Acidic residues" evidence="1">
    <location>
        <begin position="104"/>
        <end position="114"/>
    </location>
</feature>